<dbReference type="PANTHER" id="PTHR14221:SF0">
    <property type="entry name" value="WD REPEAT-CONTAINING PROTEIN 44"/>
    <property type="match status" value="1"/>
</dbReference>
<dbReference type="InterPro" id="IPR001680">
    <property type="entry name" value="WD40_rpt"/>
</dbReference>
<feature type="repeat" description="WD" evidence="4">
    <location>
        <begin position="392"/>
        <end position="432"/>
    </location>
</feature>
<dbReference type="Proteomes" id="UP000050761">
    <property type="component" value="Unassembled WGS sequence"/>
</dbReference>
<dbReference type="PROSITE" id="PS50082">
    <property type="entry name" value="WD_REPEATS_2"/>
    <property type="match status" value="4"/>
</dbReference>
<dbReference type="Gene3D" id="2.130.10.10">
    <property type="entry name" value="YVTN repeat-like/Quinoprotein amine dehydrogenase"/>
    <property type="match status" value="1"/>
</dbReference>
<feature type="repeat" description="WD" evidence="4">
    <location>
        <begin position="576"/>
        <end position="606"/>
    </location>
</feature>
<accession>A0A183G0H3</accession>
<feature type="region of interest" description="Disordered" evidence="5">
    <location>
        <begin position="241"/>
        <end position="276"/>
    </location>
</feature>
<protein>
    <recommendedName>
        <fullName evidence="1">WD repeat-containing protein 44</fullName>
    </recommendedName>
</protein>
<feature type="repeat" description="WD" evidence="4">
    <location>
        <begin position="432"/>
        <end position="466"/>
    </location>
</feature>
<evidence type="ECO:0000313" key="6">
    <source>
        <dbReference type="Proteomes" id="UP000050761"/>
    </source>
</evidence>
<feature type="compositionally biased region" description="Polar residues" evidence="5">
    <location>
        <begin position="256"/>
        <end position="265"/>
    </location>
</feature>
<organism evidence="6 7">
    <name type="scientific">Heligmosomoides polygyrus</name>
    <name type="common">Parasitic roundworm</name>
    <dbReference type="NCBI Taxonomy" id="6339"/>
    <lineage>
        <taxon>Eukaryota</taxon>
        <taxon>Metazoa</taxon>
        <taxon>Ecdysozoa</taxon>
        <taxon>Nematoda</taxon>
        <taxon>Chromadorea</taxon>
        <taxon>Rhabditida</taxon>
        <taxon>Rhabditina</taxon>
        <taxon>Rhabditomorpha</taxon>
        <taxon>Strongyloidea</taxon>
        <taxon>Heligmosomidae</taxon>
        <taxon>Heligmosomoides</taxon>
    </lineage>
</organism>
<keyword evidence="6" id="KW-1185">Reference proteome</keyword>
<feature type="repeat" description="WD" evidence="4">
    <location>
        <begin position="292"/>
        <end position="323"/>
    </location>
</feature>
<dbReference type="Pfam" id="PF00400">
    <property type="entry name" value="WD40"/>
    <property type="match status" value="4"/>
</dbReference>
<keyword evidence="2 4" id="KW-0853">WD repeat</keyword>
<feature type="compositionally biased region" description="Basic and acidic residues" evidence="5">
    <location>
        <begin position="194"/>
        <end position="206"/>
    </location>
</feature>
<evidence type="ECO:0000256" key="4">
    <source>
        <dbReference type="PROSITE-ProRule" id="PRU00221"/>
    </source>
</evidence>
<dbReference type="SUPFAM" id="SSF50978">
    <property type="entry name" value="WD40 repeat-like"/>
    <property type="match status" value="1"/>
</dbReference>
<dbReference type="PROSITE" id="PS50294">
    <property type="entry name" value="WD_REPEATS_REGION"/>
    <property type="match status" value="3"/>
</dbReference>
<evidence type="ECO:0000313" key="7">
    <source>
        <dbReference type="WBParaSite" id="HPBE_0001459401-mRNA-1"/>
    </source>
</evidence>
<name>A0A183G0H3_HELPZ</name>
<keyword evidence="3" id="KW-0677">Repeat</keyword>
<feature type="region of interest" description="Disordered" evidence="5">
    <location>
        <begin position="180"/>
        <end position="206"/>
    </location>
</feature>
<evidence type="ECO:0000256" key="5">
    <source>
        <dbReference type="SAM" id="MobiDB-lite"/>
    </source>
</evidence>
<evidence type="ECO:0000256" key="1">
    <source>
        <dbReference type="ARBA" id="ARBA00021207"/>
    </source>
</evidence>
<dbReference type="AlphaFoldDB" id="A0A183G0H3"/>
<dbReference type="PANTHER" id="PTHR14221">
    <property type="entry name" value="WD REPEAT DOMAIN 44"/>
    <property type="match status" value="1"/>
</dbReference>
<evidence type="ECO:0000256" key="3">
    <source>
        <dbReference type="ARBA" id="ARBA00022737"/>
    </source>
</evidence>
<dbReference type="WBParaSite" id="HPBE_0001459401-mRNA-1">
    <property type="protein sequence ID" value="HPBE_0001459401-mRNA-1"/>
    <property type="gene ID" value="HPBE_0001459401"/>
</dbReference>
<sequence>LCYMQSPAPAYLNTTAVRIGEPSSSASRRDRLTALRRRMREEFGARDLGLTYGATPDCDTLSVASEATSLHSWHRRVLASSQTMVLRLNVLTMKSFQVSSELRSPPPLPPRNPSIRLPDPVATELVARLNLPVEADRKCVDNKYYSNGSGEELNDTSGSVETALNSSIDPITRDVERRMSMKRDGPLSSEGLSDEIRSERFPNSRSSFDHAKTWARSYGSYASGLFRGAFQKMKSAAHGSASVKVDDTSDSEGEQSESGIPSTGHNGPVVRPRKGKKGPFDFEQLRVVQELNNEHTGAVWCVRFSVCGRLMATAGQDNIIRVWAARSHLKYFIQMRERLVVVKLFLRSHRNVAAINDMESFRPPSSTGSNAHSKILAIHFVKPCAQTLLSDLFGHTADILDLSWSKNYFVLSSGMDRTVKLWHLSRNECLCCFQHVDFVTSVAFLPKDDRYFLSGSLDGKLRMWHIPDKKVAVWNEVKFITAITFVKNGKFAVVGTYNGRCFFYSTDQLKYHTVVDVRSSRGKNARGHKVTGLAVHGDKLLVTSNDSRIRMYDVRDKALTCKFRGAQNEHSQIRAAFSPDGRHIVCGSEDKFIYLWRTSDLPSTLSVRKDRNAMWERVRAHSAPVSVAVFAPKPQVRFDCCFSCLRVFTIQKEGRISPQTSQHVVNGHVIVSADLQGCIKIMVNRPKLNKAGASSSSSVQD</sequence>
<dbReference type="InterPro" id="IPR040324">
    <property type="entry name" value="WDR44/Dgr2"/>
</dbReference>
<reference evidence="7" key="1">
    <citation type="submission" date="2019-09" db="UniProtKB">
        <authorList>
            <consortium name="WormBaseParasite"/>
        </authorList>
    </citation>
    <scope>IDENTIFICATION</scope>
</reference>
<evidence type="ECO:0000256" key="2">
    <source>
        <dbReference type="ARBA" id="ARBA00022574"/>
    </source>
</evidence>
<dbReference type="SMART" id="SM00320">
    <property type="entry name" value="WD40"/>
    <property type="match status" value="6"/>
</dbReference>
<dbReference type="InterPro" id="IPR036322">
    <property type="entry name" value="WD40_repeat_dom_sf"/>
</dbReference>
<proteinExistence type="predicted"/>
<dbReference type="InterPro" id="IPR015943">
    <property type="entry name" value="WD40/YVTN_repeat-like_dom_sf"/>
</dbReference>